<name>A0A1X0VB56_LEUPS</name>
<proteinExistence type="predicted"/>
<comment type="caution">
    <text evidence="2">The sequence shown here is derived from an EMBL/GenBank/DDBJ whole genome shotgun (WGS) entry which is preliminary data.</text>
</comment>
<dbReference type="GO" id="GO:0016758">
    <property type="term" value="F:hexosyltransferase activity"/>
    <property type="evidence" value="ECO:0007669"/>
    <property type="project" value="UniProtKB-ARBA"/>
</dbReference>
<dbReference type="PANTHER" id="PTHR22916">
    <property type="entry name" value="GLYCOSYLTRANSFERASE"/>
    <property type="match status" value="1"/>
</dbReference>
<evidence type="ECO:0000313" key="2">
    <source>
        <dbReference type="EMBL" id="ORI96955.1"/>
    </source>
</evidence>
<dbReference type="CDD" id="cd00761">
    <property type="entry name" value="Glyco_tranf_GTA_type"/>
    <property type="match status" value="1"/>
</dbReference>
<dbReference type="STRING" id="33968.BMS77_04390"/>
<dbReference type="InterPro" id="IPR029044">
    <property type="entry name" value="Nucleotide-diphossugar_trans"/>
</dbReference>
<organism evidence="2 3">
    <name type="scientific">Leuconostoc pseudomesenteroides</name>
    <dbReference type="NCBI Taxonomy" id="33968"/>
    <lineage>
        <taxon>Bacteria</taxon>
        <taxon>Bacillati</taxon>
        <taxon>Bacillota</taxon>
        <taxon>Bacilli</taxon>
        <taxon>Lactobacillales</taxon>
        <taxon>Lactobacillaceae</taxon>
        <taxon>Leuconostoc</taxon>
    </lineage>
</organism>
<evidence type="ECO:0000313" key="3">
    <source>
        <dbReference type="Proteomes" id="UP000192288"/>
    </source>
</evidence>
<dbReference type="InterPro" id="IPR001173">
    <property type="entry name" value="Glyco_trans_2-like"/>
</dbReference>
<dbReference type="RefSeq" id="WP_084058283.1">
    <property type="nucleotide sequence ID" value="NZ_MPLS01000094.1"/>
</dbReference>
<dbReference type="PANTHER" id="PTHR22916:SF3">
    <property type="entry name" value="UDP-GLCNAC:BETAGAL BETA-1,3-N-ACETYLGLUCOSAMINYLTRANSFERASE-LIKE PROTEIN 1"/>
    <property type="match status" value="1"/>
</dbReference>
<dbReference type="Gene3D" id="3.90.550.10">
    <property type="entry name" value="Spore Coat Polysaccharide Biosynthesis Protein SpsA, Chain A"/>
    <property type="match status" value="1"/>
</dbReference>
<dbReference type="Proteomes" id="UP000192288">
    <property type="component" value="Unassembled WGS sequence"/>
</dbReference>
<dbReference type="AlphaFoldDB" id="A0A1X0VB56"/>
<protein>
    <recommendedName>
        <fullName evidence="1">Glycosyltransferase 2-like domain-containing protein</fullName>
    </recommendedName>
</protein>
<dbReference type="EMBL" id="MPLS01000094">
    <property type="protein sequence ID" value="ORI96955.1"/>
    <property type="molecule type" value="Genomic_DNA"/>
</dbReference>
<feature type="non-terminal residue" evidence="2">
    <location>
        <position position="279"/>
    </location>
</feature>
<dbReference type="Pfam" id="PF00535">
    <property type="entry name" value="Glycos_transf_2"/>
    <property type="match status" value="1"/>
</dbReference>
<sequence>MGKVSVIIPVFNRKENLKSTIKSLKAQSFFDSLEIIIIDDGSSENIENVLSEVFPEQSQHVKYFRYEKNFGFPTRPRNKGLELATGEYVFFMDSDDNLSENAIKNMYDIAEDEKADIVIPKQAHITKNGVLSKIFPSVHLASKDFMINHIEDMPLNAKRLFKKEFLLKHRILFKEDMYSGEDGEFFLHALLNTKRVSLLDDEIYYYNVMSEESILRTGLAGTKYTMSTIDDKLLRHKYFFENLLATDSFDNDEKILLMGKYFQVNVLPNVLKHFTTKWD</sequence>
<evidence type="ECO:0000259" key="1">
    <source>
        <dbReference type="Pfam" id="PF00535"/>
    </source>
</evidence>
<accession>A0A1X0VB56</accession>
<dbReference type="SUPFAM" id="SSF53448">
    <property type="entry name" value="Nucleotide-diphospho-sugar transferases"/>
    <property type="match status" value="1"/>
</dbReference>
<feature type="domain" description="Glycosyltransferase 2-like" evidence="1">
    <location>
        <begin position="5"/>
        <end position="130"/>
    </location>
</feature>
<reference evidence="2 3" key="1">
    <citation type="journal article" date="2017" name="Front. Microbiol.">
        <title>Genomic Characterization of Dairy Associated Leuconostoc Species and Diversity of Leuconostocs in Undefined Mixed Mesophilic Starter Cultures.</title>
        <authorList>
            <person name="Frantzen C.A."/>
            <person name="Kot W."/>
            <person name="Pedersen T.B."/>
            <person name="Ardo Y.M."/>
            <person name="Broadbent J.R."/>
            <person name="Neve H."/>
            <person name="Hansen L.H."/>
            <person name="Dal Bello F."/>
            <person name="Ostlie H.M."/>
            <person name="Kleppen H.P."/>
            <person name="Vogensen F.K."/>
            <person name="Holo H."/>
        </authorList>
    </citation>
    <scope>NUCLEOTIDE SEQUENCE [LARGE SCALE GENOMIC DNA]</scope>
    <source>
        <strain evidence="2 3">LMGCF08</strain>
    </source>
</reference>
<gene>
    <name evidence="2" type="ORF">BMR96_09890</name>
</gene>